<organism evidence="1 2">
    <name type="scientific">Planoprotostelium fungivorum</name>
    <dbReference type="NCBI Taxonomy" id="1890364"/>
    <lineage>
        <taxon>Eukaryota</taxon>
        <taxon>Amoebozoa</taxon>
        <taxon>Evosea</taxon>
        <taxon>Variosea</taxon>
        <taxon>Cavosteliida</taxon>
        <taxon>Cavosteliaceae</taxon>
        <taxon>Planoprotostelium</taxon>
    </lineage>
</organism>
<proteinExistence type="predicted"/>
<accession>A0A2P6MNK6</accession>
<gene>
    <name evidence="1" type="ORF">PROFUN_16751</name>
</gene>
<comment type="caution">
    <text evidence="1">The sequence shown here is derived from an EMBL/GenBank/DDBJ whole genome shotgun (WGS) entry which is preliminary data.</text>
</comment>
<protein>
    <submittedName>
        <fullName evidence="1">Uncharacterized protein</fullName>
    </submittedName>
</protein>
<keyword evidence="2" id="KW-1185">Reference proteome</keyword>
<dbReference type="AlphaFoldDB" id="A0A2P6MNK6"/>
<name>A0A2P6MNK6_9EUKA</name>
<reference evidence="1 2" key="1">
    <citation type="journal article" date="2018" name="Genome Biol. Evol.">
        <title>Multiple Roots of Fruiting Body Formation in Amoebozoa.</title>
        <authorList>
            <person name="Hillmann F."/>
            <person name="Forbes G."/>
            <person name="Novohradska S."/>
            <person name="Ferling I."/>
            <person name="Riege K."/>
            <person name="Groth M."/>
            <person name="Westermann M."/>
            <person name="Marz M."/>
            <person name="Spaller T."/>
            <person name="Winckler T."/>
            <person name="Schaap P."/>
            <person name="Glockner G."/>
        </authorList>
    </citation>
    <scope>NUCLEOTIDE SEQUENCE [LARGE SCALE GENOMIC DNA]</scope>
    <source>
        <strain evidence="1 2">Jena</strain>
    </source>
</reference>
<dbReference type="Proteomes" id="UP000241769">
    <property type="component" value="Unassembled WGS sequence"/>
</dbReference>
<dbReference type="InParanoid" id="A0A2P6MNK6"/>
<evidence type="ECO:0000313" key="1">
    <source>
        <dbReference type="EMBL" id="PRP73280.1"/>
    </source>
</evidence>
<sequence length="253" mass="29364">MTTVKNVPAKLYYKQKYDQYKQLLDTKLRQDVSQGSYNNVIQDYHAGCTRGELCTKYKLSYLKLKIILRDEHSLKIPSADVADIKLRLQNKLTTKKEVMMKNIPAKLYYKQKYDQYKQLLDIKLRQDVSQGLYDNVIQDYHAGCTRGELCTKYKLCYLKLKIILRDEQSSKIPSADVADIKLRLQNKLTTKKEIIGLYKISYRALNHLLSEPIVSGVANQFGTVDFVFAESLLCCSEFQKLLGYFCHLDICNN</sequence>
<dbReference type="EMBL" id="MDYQ01000640">
    <property type="protein sequence ID" value="PRP73280.1"/>
    <property type="molecule type" value="Genomic_DNA"/>
</dbReference>
<evidence type="ECO:0000313" key="2">
    <source>
        <dbReference type="Proteomes" id="UP000241769"/>
    </source>
</evidence>